<dbReference type="RefSeq" id="XP_033382718.1">
    <property type="nucleotide sequence ID" value="XM_033528221.1"/>
</dbReference>
<dbReference type="OrthoDB" id="5376804at2759"/>
<dbReference type="GeneID" id="54285618"/>
<keyword evidence="2" id="KW-1133">Transmembrane helix</keyword>
<accession>A0A6A5XNB0</accession>
<keyword evidence="4" id="KW-1185">Reference proteome</keyword>
<gene>
    <name evidence="3" type="ORF">BU24DRAFT_423344</name>
</gene>
<feature type="region of interest" description="Disordered" evidence="1">
    <location>
        <begin position="15"/>
        <end position="36"/>
    </location>
</feature>
<protein>
    <submittedName>
        <fullName evidence="3">Uncharacterized protein</fullName>
    </submittedName>
</protein>
<organism evidence="3 4">
    <name type="scientific">Aaosphaeria arxii CBS 175.79</name>
    <dbReference type="NCBI Taxonomy" id="1450172"/>
    <lineage>
        <taxon>Eukaryota</taxon>
        <taxon>Fungi</taxon>
        <taxon>Dikarya</taxon>
        <taxon>Ascomycota</taxon>
        <taxon>Pezizomycotina</taxon>
        <taxon>Dothideomycetes</taxon>
        <taxon>Pleosporomycetidae</taxon>
        <taxon>Pleosporales</taxon>
        <taxon>Pleosporales incertae sedis</taxon>
        <taxon>Aaosphaeria</taxon>
    </lineage>
</organism>
<keyword evidence="2" id="KW-0472">Membrane</keyword>
<sequence>MSLFGRIFKRNGDSKRKEGANLLPPRRVTQPATPKPARAVGNPLLAWYLEILALVITLGCVIAIAVLLSKMNGRPLADWKMEASFNTVIAILGTISRTTLAFAVSSCIGQQKWGLFRQEPDQLRVFAMFDQATRGPWGATRLMFLLRTRHWATLGALVTVGSLIFDPFLQASIGSIGSLKAIDSAGRATVGRATNLSFGRPVEVTVFTGVFQVNTSAGYFSADSIAVEPDLGFASAVYNAFYNSSASLDQSVRFTCETGNCTWPPYVSMGVCNSCADVTQHMIREHGHGENGSTTPQPSNIQMSEQDPYTRYNLPYGSISNYDMFRYSGQMTAISTGMVVNVTLDPSETIHFKDTGSLLASILTIKGSPEYLLKNQTWNSTTPVATECALYLCGKVYDSRVVEGVLQEQVTSSWAFRRKSSYQAIANPRMSLDESKARAWTAEHPVLYDIQAYRTDLQISSEPVEDANLHLNVTQGSLLTMVMSLFEAISGTLPPSGEQIAYPGVIAYSFQSIGGPPAFSTALFQSQNLSETFDRVAHQLTNHLRSNATMAYPGMVQNWIPYVRITWGFFALPLATVVLGFLYVLLSIIESYRLRIPIWTNDSLPTLIHGLDNEAQSVLRPLYGTKEGETKVNNHIMEFSKEEERLRLIQ</sequence>
<dbReference type="AlphaFoldDB" id="A0A6A5XNB0"/>
<evidence type="ECO:0000256" key="1">
    <source>
        <dbReference type="SAM" id="MobiDB-lite"/>
    </source>
</evidence>
<dbReference type="EMBL" id="ML978070">
    <property type="protein sequence ID" value="KAF2014379.1"/>
    <property type="molecule type" value="Genomic_DNA"/>
</dbReference>
<dbReference type="PANTHER" id="PTHR35394">
    <property type="entry name" value="DUF3176 DOMAIN-CONTAINING PROTEIN"/>
    <property type="match status" value="1"/>
</dbReference>
<name>A0A6A5XNB0_9PLEO</name>
<evidence type="ECO:0000313" key="3">
    <source>
        <dbReference type="EMBL" id="KAF2014379.1"/>
    </source>
</evidence>
<feature type="transmembrane region" description="Helical" evidence="2">
    <location>
        <begin position="151"/>
        <end position="169"/>
    </location>
</feature>
<evidence type="ECO:0000256" key="2">
    <source>
        <dbReference type="SAM" id="Phobius"/>
    </source>
</evidence>
<reference evidence="3" key="1">
    <citation type="journal article" date="2020" name="Stud. Mycol.">
        <title>101 Dothideomycetes genomes: a test case for predicting lifestyles and emergence of pathogens.</title>
        <authorList>
            <person name="Haridas S."/>
            <person name="Albert R."/>
            <person name="Binder M."/>
            <person name="Bloem J."/>
            <person name="Labutti K."/>
            <person name="Salamov A."/>
            <person name="Andreopoulos B."/>
            <person name="Baker S."/>
            <person name="Barry K."/>
            <person name="Bills G."/>
            <person name="Bluhm B."/>
            <person name="Cannon C."/>
            <person name="Castanera R."/>
            <person name="Culley D."/>
            <person name="Daum C."/>
            <person name="Ezra D."/>
            <person name="Gonzalez J."/>
            <person name="Henrissat B."/>
            <person name="Kuo A."/>
            <person name="Liang C."/>
            <person name="Lipzen A."/>
            <person name="Lutzoni F."/>
            <person name="Magnuson J."/>
            <person name="Mondo S."/>
            <person name="Nolan M."/>
            <person name="Ohm R."/>
            <person name="Pangilinan J."/>
            <person name="Park H.-J."/>
            <person name="Ramirez L."/>
            <person name="Alfaro M."/>
            <person name="Sun H."/>
            <person name="Tritt A."/>
            <person name="Yoshinaga Y."/>
            <person name="Zwiers L.-H."/>
            <person name="Turgeon B."/>
            <person name="Goodwin S."/>
            <person name="Spatafora J."/>
            <person name="Crous P."/>
            <person name="Grigoriev I."/>
        </authorList>
    </citation>
    <scope>NUCLEOTIDE SEQUENCE</scope>
    <source>
        <strain evidence="3">CBS 175.79</strain>
    </source>
</reference>
<dbReference type="Proteomes" id="UP000799778">
    <property type="component" value="Unassembled WGS sequence"/>
</dbReference>
<dbReference type="Pfam" id="PF11374">
    <property type="entry name" value="DUF3176"/>
    <property type="match status" value="1"/>
</dbReference>
<dbReference type="InterPro" id="IPR021514">
    <property type="entry name" value="DUF3176"/>
</dbReference>
<keyword evidence="2" id="KW-0812">Transmembrane</keyword>
<feature type="transmembrane region" description="Helical" evidence="2">
    <location>
        <begin position="565"/>
        <end position="586"/>
    </location>
</feature>
<dbReference type="PANTHER" id="PTHR35394:SF5">
    <property type="entry name" value="DUF3176 DOMAIN-CONTAINING PROTEIN"/>
    <property type="match status" value="1"/>
</dbReference>
<feature type="transmembrane region" description="Helical" evidence="2">
    <location>
        <begin position="45"/>
        <end position="68"/>
    </location>
</feature>
<evidence type="ECO:0000313" key="4">
    <source>
        <dbReference type="Proteomes" id="UP000799778"/>
    </source>
</evidence>
<proteinExistence type="predicted"/>
<feature type="transmembrane region" description="Helical" evidence="2">
    <location>
        <begin position="88"/>
        <end position="108"/>
    </location>
</feature>